<accession>A0A919GE62</accession>
<dbReference type="Proteomes" id="UP000603227">
    <property type="component" value="Unassembled WGS sequence"/>
</dbReference>
<proteinExistence type="predicted"/>
<keyword evidence="2" id="KW-1185">Reference proteome</keyword>
<comment type="caution">
    <text evidence="1">The sequence shown here is derived from an EMBL/GenBank/DDBJ whole genome shotgun (WGS) entry which is preliminary data.</text>
</comment>
<protein>
    <submittedName>
        <fullName evidence="1">Uncharacterized protein</fullName>
    </submittedName>
</protein>
<sequence>MVSGFPTGAYCSKASQTPMSFCAASSVSTCTRTREGMSSIVLLGYLVSNEVPLGVCQVIVQSFEKEKVGLKVLWEAVY</sequence>
<name>A0A919GE62_9ACTN</name>
<reference evidence="1" key="1">
    <citation type="journal article" date="2014" name="Int. J. Syst. Evol. Microbiol.">
        <title>Complete genome sequence of Corynebacterium casei LMG S-19264T (=DSM 44701T), isolated from a smear-ripened cheese.</title>
        <authorList>
            <consortium name="US DOE Joint Genome Institute (JGI-PGF)"/>
            <person name="Walter F."/>
            <person name="Albersmeier A."/>
            <person name="Kalinowski J."/>
            <person name="Ruckert C."/>
        </authorList>
    </citation>
    <scope>NUCLEOTIDE SEQUENCE</scope>
    <source>
        <strain evidence="1">CGMCC 4.7403</strain>
    </source>
</reference>
<dbReference type="AlphaFoldDB" id="A0A919GE62"/>
<evidence type="ECO:0000313" key="1">
    <source>
        <dbReference type="EMBL" id="GHH82791.1"/>
    </source>
</evidence>
<gene>
    <name evidence="1" type="ORF">GCM10017771_07970</name>
</gene>
<evidence type="ECO:0000313" key="2">
    <source>
        <dbReference type="Proteomes" id="UP000603227"/>
    </source>
</evidence>
<reference evidence="1" key="2">
    <citation type="submission" date="2020-09" db="EMBL/GenBank/DDBJ databases">
        <authorList>
            <person name="Sun Q."/>
            <person name="Zhou Y."/>
        </authorList>
    </citation>
    <scope>NUCLEOTIDE SEQUENCE</scope>
    <source>
        <strain evidence="1">CGMCC 4.7403</strain>
    </source>
</reference>
<dbReference type="EMBL" id="BNAT01000002">
    <property type="protein sequence ID" value="GHH82791.1"/>
    <property type="molecule type" value="Genomic_DNA"/>
</dbReference>
<organism evidence="1 2">
    <name type="scientific">Streptomyces capitiformicae</name>
    <dbReference type="NCBI Taxonomy" id="2014920"/>
    <lineage>
        <taxon>Bacteria</taxon>
        <taxon>Bacillati</taxon>
        <taxon>Actinomycetota</taxon>
        <taxon>Actinomycetes</taxon>
        <taxon>Kitasatosporales</taxon>
        <taxon>Streptomycetaceae</taxon>
        <taxon>Streptomyces</taxon>
    </lineage>
</organism>